<keyword evidence="1" id="KW-0807">Transducer</keyword>
<organism evidence="5">
    <name type="scientific">marine sediment metagenome</name>
    <dbReference type="NCBI Taxonomy" id="412755"/>
    <lineage>
        <taxon>unclassified sequences</taxon>
        <taxon>metagenomes</taxon>
        <taxon>ecological metagenomes</taxon>
    </lineage>
</organism>
<dbReference type="PANTHER" id="PTHR32089">
    <property type="entry name" value="METHYL-ACCEPTING CHEMOTAXIS PROTEIN MCPB"/>
    <property type="match status" value="1"/>
</dbReference>
<dbReference type="GO" id="GO:0007165">
    <property type="term" value="P:signal transduction"/>
    <property type="evidence" value="ECO:0007669"/>
    <property type="project" value="UniProtKB-KW"/>
</dbReference>
<sequence>EVADHMDHLSESIDTTSGAVTQVAVNVDQVVQGVETLQQATVGALGLLGELSQSVRQVKDHAEESHALSEDTSQEASRGVSAVDETIAAMREISSSFRQLESSVSRLAQKSRSIDEIVQVIRDVAEQTSMLSLNASIIAARAGEHGKPFAVVADEVKNLAHRTHRSTQEIAKLIRAVQDDTTAAVTAVEEGSARVEEGVQRSNVAGEVLSKIGEKSEVSTERVHEIARATAQQSDHLERVEGAMGEVRAIVEKI</sequence>
<feature type="compositionally biased region" description="Basic and acidic residues" evidence="3">
    <location>
        <begin position="59"/>
        <end position="69"/>
    </location>
</feature>
<evidence type="ECO:0000256" key="3">
    <source>
        <dbReference type="SAM" id="MobiDB-lite"/>
    </source>
</evidence>
<dbReference type="SMART" id="SM00283">
    <property type="entry name" value="MA"/>
    <property type="match status" value="1"/>
</dbReference>
<feature type="non-terminal residue" evidence="5">
    <location>
        <position position="1"/>
    </location>
</feature>
<dbReference type="SUPFAM" id="SSF58104">
    <property type="entry name" value="Methyl-accepting chemotaxis protein (MCP) signaling domain"/>
    <property type="match status" value="1"/>
</dbReference>
<gene>
    <name evidence="5" type="ORF">S01H1_60658</name>
</gene>
<dbReference type="Pfam" id="PF00015">
    <property type="entry name" value="MCPsignal"/>
    <property type="match status" value="1"/>
</dbReference>
<dbReference type="AlphaFoldDB" id="X0XBL6"/>
<dbReference type="GO" id="GO:0016020">
    <property type="term" value="C:membrane"/>
    <property type="evidence" value="ECO:0007669"/>
    <property type="project" value="InterPro"/>
</dbReference>
<evidence type="ECO:0000259" key="4">
    <source>
        <dbReference type="PROSITE" id="PS50111"/>
    </source>
</evidence>
<accession>X0XBL6</accession>
<dbReference type="PANTHER" id="PTHR32089:SF112">
    <property type="entry name" value="LYSOZYME-LIKE PROTEIN-RELATED"/>
    <property type="match status" value="1"/>
</dbReference>
<feature type="domain" description="Methyl-accepting transducer" evidence="4">
    <location>
        <begin position="12"/>
        <end position="248"/>
    </location>
</feature>
<evidence type="ECO:0000256" key="1">
    <source>
        <dbReference type="ARBA" id="ARBA00023224"/>
    </source>
</evidence>
<feature type="region of interest" description="Disordered" evidence="3">
    <location>
        <begin position="59"/>
        <end position="80"/>
    </location>
</feature>
<feature type="non-terminal residue" evidence="5">
    <location>
        <position position="254"/>
    </location>
</feature>
<dbReference type="InterPro" id="IPR004090">
    <property type="entry name" value="Chemotax_Me-accpt_rcpt"/>
</dbReference>
<comment type="caution">
    <text evidence="5">The sequence shown here is derived from an EMBL/GenBank/DDBJ whole genome shotgun (WGS) entry which is preliminary data.</text>
</comment>
<evidence type="ECO:0000313" key="5">
    <source>
        <dbReference type="EMBL" id="GAG22351.1"/>
    </source>
</evidence>
<reference evidence="5" key="1">
    <citation type="journal article" date="2014" name="Front. Microbiol.">
        <title>High frequency of phylogenetically diverse reductive dehalogenase-homologous genes in deep subseafloor sedimentary metagenomes.</title>
        <authorList>
            <person name="Kawai M."/>
            <person name="Futagami T."/>
            <person name="Toyoda A."/>
            <person name="Takaki Y."/>
            <person name="Nishi S."/>
            <person name="Hori S."/>
            <person name="Arai W."/>
            <person name="Tsubouchi T."/>
            <person name="Morono Y."/>
            <person name="Uchiyama I."/>
            <person name="Ito T."/>
            <person name="Fujiyama A."/>
            <person name="Inagaki F."/>
            <person name="Takami H."/>
        </authorList>
    </citation>
    <scope>NUCLEOTIDE SEQUENCE</scope>
    <source>
        <strain evidence="5">Expedition CK06-06</strain>
    </source>
</reference>
<proteinExistence type="inferred from homology"/>
<dbReference type="InterPro" id="IPR004089">
    <property type="entry name" value="MCPsignal_dom"/>
</dbReference>
<dbReference type="EMBL" id="BARS01039737">
    <property type="protein sequence ID" value="GAG22351.1"/>
    <property type="molecule type" value="Genomic_DNA"/>
</dbReference>
<name>X0XBL6_9ZZZZ</name>
<dbReference type="PROSITE" id="PS50111">
    <property type="entry name" value="CHEMOTAXIS_TRANSDUC_2"/>
    <property type="match status" value="1"/>
</dbReference>
<comment type="similarity">
    <text evidence="2">Belongs to the methyl-accepting chemotaxis (MCP) protein family.</text>
</comment>
<protein>
    <recommendedName>
        <fullName evidence="4">Methyl-accepting transducer domain-containing protein</fullName>
    </recommendedName>
</protein>
<dbReference type="GO" id="GO:0006935">
    <property type="term" value="P:chemotaxis"/>
    <property type="evidence" value="ECO:0007669"/>
    <property type="project" value="InterPro"/>
</dbReference>
<dbReference type="PRINTS" id="PR00260">
    <property type="entry name" value="CHEMTRNSDUCR"/>
</dbReference>
<evidence type="ECO:0000256" key="2">
    <source>
        <dbReference type="ARBA" id="ARBA00029447"/>
    </source>
</evidence>
<dbReference type="Gene3D" id="1.10.287.950">
    <property type="entry name" value="Methyl-accepting chemotaxis protein"/>
    <property type="match status" value="1"/>
</dbReference>
<dbReference type="GO" id="GO:0004888">
    <property type="term" value="F:transmembrane signaling receptor activity"/>
    <property type="evidence" value="ECO:0007669"/>
    <property type="project" value="InterPro"/>
</dbReference>